<evidence type="ECO:0000313" key="4">
    <source>
        <dbReference type="EMBL" id="KAJ8939017.1"/>
    </source>
</evidence>
<dbReference type="PANTHER" id="PTHR46009">
    <property type="entry name" value="VACUOLAR PROTEIN SORTING-ASSOCIATED PROTEIN VTA1 HOMOLOG"/>
    <property type="match status" value="1"/>
</dbReference>
<proteinExistence type="predicted"/>
<dbReference type="Proteomes" id="UP001162156">
    <property type="component" value="Unassembled WGS sequence"/>
</dbReference>
<dbReference type="InterPro" id="IPR044538">
    <property type="entry name" value="Vta1-like"/>
</dbReference>
<reference evidence="4" key="1">
    <citation type="journal article" date="2023" name="Insect Mol. Biol.">
        <title>Genome sequencing provides insights into the evolution of gene families encoding plant cell wall-degrading enzymes in longhorned beetles.</title>
        <authorList>
            <person name="Shin N.R."/>
            <person name="Okamura Y."/>
            <person name="Kirsch R."/>
            <person name="Pauchet Y."/>
        </authorList>
    </citation>
    <scope>NUCLEOTIDE SEQUENCE</scope>
    <source>
        <strain evidence="4">RBIC_L_NR</strain>
    </source>
</reference>
<dbReference type="Pfam" id="PF04652">
    <property type="entry name" value="Vta1"/>
    <property type="match status" value="1"/>
</dbReference>
<keyword evidence="2" id="KW-0472">Membrane</keyword>
<dbReference type="AlphaFoldDB" id="A0AAV8XK23"/>
<dbReference type="PANTHER" id="PTHR46009:SF1">
    <property type="entry name" value="VACUOLAR PROTEIN SORTING-ASSOCIATED PROTEIN VTA1 HOMOLOG"/>
    <property type="match status" value="1"/>
</dbReference>
<protein>
    <recommendedName>
        <fullName evidence="3">Vta1/callose synthase N-terminal domain-containing protein</fullName>
    </recommendedName>
</protein>
<evidence type="ECO:0000259" key="3">
    <source>
        <dbReference type="Pfam" id="PF04652"/>
    </source>
</evidence>
<dbReference type="InterPro" id="IPR023175">
    <property type="entry name" value="Vta1/CALS_N_sf"/>
</dbReference>
<comment type="caution">
    <text evidence="4">The sequence shown here is derived from an EMBL/GenBank/DDBJ whole genome shotgun (WGS) entry which is preliminary data.</text>
</comment>
<evidence type="ECO:0000256" key="1">
    <source>
        <dbReference type="ARBA" id="ARBA00004308"/>
    </source>
</evidence>
<keyword evidence="5" id="KW-1185">Reference proteome</keyword>
<evidence type="ECO:0000313" key="5">
    <source>
        <dbReference type="Proteomes" id="UP001162156"/>
    </source>
</evidence>
<gene>
    <name evidence="4" type="ORF">NQ314_011270</name>
</gene>
<comment type="subcellular location">
    <subcellularLocation>
        <location evidence="1">Endomembrane system</location>
    </subcellularLocation>
</comment>
<sequence>MVNTVKTFYTAGMLMDVLEQFGSIPDDIREKRKYAKWKAAYIHNCLKSGELPLPGPPKGVNDNEGGIVHNSMLSEDELSTYTKYTGPIPFTDEGKI</sequence>
<accession>A0AAV8XK23</accession>
<organism evidence="4 5">
    <name type="scientific">Rhamnusium bicolor</name>
    <dbReference type="NCBI Taxonomy" id="1586634"/>
    <lineage>
        <taxon>Eukaryota</taxon>
        <taxon>Metazoa</taxon>
        <taxon>Ecdysozoa</taxon>
        <taxon>Arthropoda</taxon>
        <taxon>Hexapoda</taxon>
        <taxon>Insecta</taxon>
        <taxon>Pterygota</taxon>
        <taxon>Neoptera</taxon>
        <taxon>Endopterygota</taxon>
        <taxon>Coleoptera</taxon>
        <taxon>Polyphaga</taxon>
        <taxon>Cucujiformia</taxon>
        <taxon>Chrysomeloidea</taxon>
        <taxon>Cerambycidae</taxon>
        <taxon>Lepturinae</taxon>
        <taxon>Rhagiini</taxon>
        <taxon>Rhamnusium</taxon>
    </lineage>
</organism>
<dbReference type="GO" id="GO:0005771">
    <property type="term" value="C:multivesicular body"/>
    <property type="evidence" value="ECO:0007669"/>
    <property type="project" value="TreeGrafter"/>
</dbReference>
<dbReference type="Gene3D" id="1.25.40.270">
    <property type="entry name" value="Vacuolar protein sorting-associated protein vta1"/>
    <property type="match status" value="1"/>
</dbReference>
<dbReference type="GO" id="GO:0032511">
    <property type="term" value="P:late endosome to vacuole transport via multivesicular body sorting pathway"/>
    <property type="evidence" value="ECO:0007669"/>
    <property type="project" value="InterPro"/>
</dbReference>
<name>A0AAV8XK23_9CUCU</name>
<dbReference type="EMBL" id="JANEYF010003128">
    <property type="protein sequence ID" value="KAJ8939017.1"/>
    <property type="molecule type" value="Genomic_DNA"/>
</dbReference>
<evidence type="ECO:0000256" key="2">
    <source>
        <dbReference type="ARBA" id="ARBA00023136"/>
    </source>
</evidence>
<feature type="domain" description="Vta1/callose synthase N-terminal" evidence="3">
    <location>
        <begin position="3"/>
        <end position="47"/>
    </location>
</feature>
<dbReference type="InterPro" id="IPR039431">
    <property type="entry name" value="Vta1/CALS_N"/>
</dbReference>